<dbReference type="InterPro" id="IPR010035">
    <property type="entry name" value="Thi_S"/>
</dbReference>
<organism evidence="1">
    <name type="scientific">Fucus spiralis</name>
    <dbReference type="NCBI Taxonomy" id="87149"/>
    <lineage>
        <taxon>Eukaryota</taxon>
        <taxon>Sar</taxon>
        <taxon>Stramenopiles</taxon>
        <taxon>Ochrophyta</taxon>
        <taxon>PX clade</taxon>
        <taxon>Phaeophyceae</taxon>
        <taxon>Fucales</taxon>
        <taxon>Fucaceae</taxon>
        <taxon>Fucus</taxon>
    </lineage>
</organism>
<name>A0A2R4QQ21_9PHAE</name>
<dbReference type="InterPro" id="IPR012675">
    <property type="entry name" value="Beta-grasp_dom_sf"/>
</dbReference>
<evidence type="ECO:0000313" key="1">
    <source>
        <dbReference type="EMBL" id="AVZ00632.1"/>
    </source>
</evidence>
<accession>A0A2R4QQ21</accession>
<dbReference type="CDD" id="cd00565">
    <property type="entry name" value="Ubl_ThiS"/>
    <property type="match status" value="1"/>
</dbReference>
<dbReference type="AlphaFoldDB" id="A0A2R4QQ21"/>
<dbReference type="InterPro" id="IPR003749">
    <property type="entry name" value="ThiS/MoaD-like"/>
</dbReference>
<dbReference type="InterPro" id="IPR016155">
    <property type="entry name" value="Mopterin_synth/thiamin_S_b"/>
</dbReference>
<dbReference type="EMBL" id="MG922855">
    <property type="protein sequence ID" value="AVZ00632.1"/>
    <property type="molecule type" value="Genomic_DNA"/>
</dbReference>
<proteinExistence type="predicted"/>
<dbReference type="SUPFAM" id="SSF54285">
    <property type="entry name" value="MoaD/ThiS"/>
    <property type="match status" value="1"/>
</dbReference>
<geneLocation type="plastid" evidence="1"/>
<reference evidence="1" key="1">
    <citation type="submission" date="2018-02" db="EMBL/GenBank/DDBJ databases">
        <title>The complete organellar genomes of Fucus spiralis (Fucaeae, Phaeophyceae) from California, USA.</title>
        <authorList>
            <person name="Hughey J.R."/>
        </authorList>
    </citation>
    <scope>NUCLEOTIDE SEQUENCE</scope>
</reference>
<keyword evidence="1" id="KW-0934">Plastid</keyword>
<protein>
    <submittedName>
        <fullName evidence="1">Thiamine biosynthesis protein</fullName>
    </submittedName>
</protein>
<sequence>MRKKTFFILIHLNGYKYKIFSTQPFQIYDLLQFLNYQKELIILEHNGKITNYFKVKSKYIKQSDKIEIITIVGGG</sequence>
<gene>
    <name evidence="1" type="primary">thiS</name>
</gene>
<dbReference type="Gene3D" id="3.10.20.30">
    <property type="match status" value="1"/>
</dbReference>
<dbReference type="NCBIfam" id="TIGR01683">
    <property type="entry name" value="thiS"/>
    <property type="match status" value="1"/>
</dbReference>
<dbReference type="Pfam" id="PF02597">
    <property type="entry name" value="ThiS"/>
    <property type="match status" value="1"/>
</dbReference>